<feature type="non-terminal residue" evidence="1">
    <location>
        <position position="1"/>
    </location>
</feature>
<reference evidence="1" key="1">
    <citation type="submission" date="2022-11" db="EMBL/GenBank/DDBJ databases">
        <title>Centuries of genome instability and evolution in soft-shell clam transmissible cancer (bioRxiv).</title>
        <authorList>
            <person name="Hart S.F.M."/>
            <person name="Yonemitsu M.A."/>
            <person name="Giersch R.M."/>
            <person name="Beal B.F."/>
            <person name="Arriagada G."/>
            <person name="Davis B.W."/>
            <person name="Ostrander E.A."/>
            <person name="Goff S.P."/>
            <person name="Metzger M.J."/>
        </authorList>
    </citation>
    <scope>NUCLEOTIDE SEQUENCE</scope>
    <source>
        <strain evidence="1">MELC-2E11</strain>
        <tissue evidence="1">Siphon/mantle</tissue>
    </source>
</reference>
<evidence type="ECO:0000313" key="1">
    <source>
        <dbReference type="EMBL" id="WAQ96834.1"/>
    </source>
</evidence>
<evidence type="ECO:0000313" key="2">
    <source>
        <dbReference type="Proteomes" id="UP001164746"/>
    </source>
</evidence>
<dbReference type="Proteomes" id="UP001164746">
    <property type="component" value="Chromosome 2"/>
</dbReference>
<name>A0ABY7DHP4_MYAAR</name>
<sequence>MFEIVRYVKSSYFSSSAHSVCRCQRCRRCTQCRTAISPVRVGTPLGSAEGRRPRMPRRHDMRTALMEMQTVRTGGPPTVVKVTAVSGTPVLVPLTTPLYLAGIKVDANAGYFTLAEFLNGMEHAISPVYADCLQINFSQTGLYSVQLYQTDNSFVFAEYLAVFASWIGGVSSTS</sequence>
<gene>
    <name evidence="1" type="ORF">MAR_029524</name>
</gene>
<accession>A0ABY7DHP4</accession>
<organism evidence="1 2">
    <name type="scientific">Mya arenaria</name>
    <name type="common">Soft-shell clam</name>
    <dbReference type="NCBI Taxonomy" id="6604"/>
    <lineage>
        <taxon>Eukaryota</taxon>
        <taxon>Metazoa</taxon>
        <taxon>Spiralia</taxon>
        <taxon>Lophotrochozoa</taxon>
        <taxon>Mollusca</taxon>
        <taxon>Bivalvia</taxon>
        <taxon>Autobranchia</taxon>
        <taxon>Heteroconchia</taxon>
        <taxon>Euheterodonta</taxon>
        <taxon>Imparidentia</taxon>
        <taxon>Neoheterodontei</taxon>
        <taxon>Myida</taxon>
        <taxon>Myoidea</taxon>
        <taxon>Myidae</taxon>
        <taxon>Mya</taxon>
    </lineage>
</organism>
<protein>
    <submittedName>
        <fullName evidence="1">Uncharacterized protein</fullName>
    </submittedName>
</protein>
<dbReference type="EMBL" id="CP111013">
    <property type="protein sequence ID" value="WAQ96834.1"/>
    <property type="molecule type" value="Genomic_DNA"/>
</dbReference>
<proteinExistence type="predicted"/>
<keyword evidence="2" id="KW-1185">Reference proteome</keyword>